<organism evidence="6 7">
    <name type="scientific">Oedothorax gibbosus</name>
    <dbReference type="NCBI Taxonomy" id="931172"/>
    <lineage>
        <taxon>Eukaryota</taxon>
        <taxon>Metazoa</taxon>
        <taxon>Ecdysozoa</taxon>
        <taxon>Arthropoda</taxon>
        <taxon>Chelicerata</taxon>
        <taxon>Arachnida</taxon>
        <taxon>Araneae</taxon>
        <taxon>Araneomorphae</taxon>
        <taxon>Entelegynae</taxon>
        <taxon>Araneoidea</taxon>
        <taxon>Linyphiidae</taxon>
        <taxon>Erigoninae</taxon>
        <taxon>Oedothorax</taxon>
    </lineage>
</organism>
<evidence type="ECO:0000313" key="6">
    <source>
        <dbReference type="EMBL" id="KAG8175006.1"/>
    </source>
</evidence>
<dbReference type="Proteomes" id="UP000827092">
    <property type="component" value="Unassembled WGS sequence"/>
</dbReference>
<keyword evidence="3" id="KW-0862">Zinc</keyword>
<evidence type="ECO:0000256" key="1">
    <source>
        <dbReference type="ARBA" id="ARBA00022723"/>
    </source>
</evidence>
<evidence type="ECO:0000259" key="5">
    <source>
        <dbReference type="Pfam" id="PF02892"/>
    </source>
</evidence>
<evidence type="ECO:0000256" key="3">
    <source>
        <dbReference type="ARBA" id="ARBA00022833"/>
    </source>
</evidence>
<dbReference type="AlphaFoldDB" id="A0AAV6TU89"/>
<dbReference type="InterPro" id="IPR003656">
    <property type="entry name" value="Znf_BED"/>
</dbReference>
<keyword evidence="7" id="KW-1185">Reference proteome</keyword>
<comment type="caution">
    <text evidence="6">The sequence shown here is derived from an EMBL/GenBank/DDBJ whole genome shotgun (WGS) entry which is preliminary data.</text>
</comment>
<dbReference type="GO" id="GO:0008270">
    <property type="term" value="F:zinc ion binding"/>
    <property type="evidence" value="ECO:0007669"/>
    <property type="project" value="UniProtKB-KW"/>
</dbReference>
<feature type="domain" description="BED-type" evidence="5">
    <location>
        <begin position="18"/>
        <end position="48"/>
    </location>
</feature>
<protein>
    <recommendedName>
        <fullName evidence="5">BED-type domain-containing protein</fullName>
    </recommendedName>
</protein>
<keyword evidence="1" id="KW-0479">Metal-binding</keyword>
<dbReference type="GO" id="GO:0003677">
    <property type="term" value="F:DNA binding"/>
    <property type="evidence" value="ECO:0007669"/>
    <property type="project" value="InterPro"/>
</dbReference>
<accession>A0AAV6TU89</accession>
<feature type="region of interest" description="Disordered" evidence="4">
    <location>
        <begin position="61"/>
        <end position="81"/>
    </location>
</feature>
<gene>
    <name evidence="6" type="ORF">JTE90_014341</name>
</gene>
<proteinExistence type="predicted"/>
<evidence type="ECO:0000256" key="2">
    <source>
        <dbReference type="ARBA" id="ARBA00022771"/>
    </source>
</evidence>
<name>A0AAV6TU89_9ARAC</name>
<reference evidence="6 7" key="1">
    <citation type="journal article" date="2022" name="Nat. Ecol. Evol.">
        <title>A masculinizing supergene underlies an exaggerated male reproductive morph in a spider.</title>
        <authorList>
            <person name="Hendrickx F."/>
            <person name="De Corte Z."/>
            <person name="Sonet G."/>
            <person name="Van Belleghem S.M."/>
            <person name="Kostlbacher S."/>
            <person name="Vangestel C."/>
        </authorList>
    </citation>
    <scope>NUCLEOTIDE SEQUENCE [LARGE SCALE GENOMIC DNA]</scope>
    <source>
        <strain evidence="6">W744_W776</strain>
    </source>
</reference>
<evidence type="ECO:0000313" key="7">
    <source>
        <dbReference type="Proteomes" id="UP000827092"/>
    </source>
</evidence>
<dbReference type="Pfam" id="PF02892">
    <property type="entry name" value="zf-BED"/>
    <property type="match status" value="1"/>
</dbReference>
<dbReference type="EMBL" id="JAFNEN010001096">
    <property type="protein sequence ID" value="KAG8175006.1"/>
    <property type="molecule type" value="Genomic_DNA"/>
</dbReference>
<evidence type="ECO:0000256" key="4">
    <source>
        <dbReference type="SAM" id="MobiDB-lite"/>
    </source>
</evidence>
<keyword evidence="2" id="KW-0863">Zinc-finger</keyword>
<sequence length="172" mass="19275">MPAGSGRKVCPKWLEVTKLPDESKVQCNHCGTKISSKIERIRSHLNKCNKQSISSTFVSTELGEDAPSNSARNDEREIDTEPCAKRQRTMKNFTVSFPCTVRYDDMMMTLRPGYSGPSSKELGGKLLDVESDDVDNSIRKHLSENTSVTLLLNGWSNVKKDPVIATCIQHWK</sequence>